<dbReference type="InterPro" id="IPR036388">
    <property type="entry name" value="WH-like_DNA-bd_sf"/>
</dbReference>
<dbReference type="InterPro" id="IPR011991">
    <property type="entry name" value="ArsR-like_HTH"/>
</dbReference>
<dbReference type="Pfam" id="PF12840">
    <property type="entry name" value="HTH_20"/>
    <property type="match status" value="1"/>
</dbReference>
<accession>A0A1H4F5T7</accession>
<dbReference type="InterPro" id="IPR001845">
    <property type="entry name" value="HTH_ArsR_DNA-bd_dom"/>
</dbReference>
<dbReference type="CDD" id="cd16345">
    <property type="entry name" value="LMWP_ArsC"/>
    <property type="match status" value="1"/>
</dbReference>
<dbReference type="NCBIfam" id="NF033788">
    <property type="entry name" value="HTH_metalloreg"/>
    <property type="match status" value="1"/>
</dbReference>
<dbReference type="STRING" id="89524.SAMN05444370_11844"/>
<keyword evidence="4" id="KW-1185">Reference proteome</keyword>
<dbReference type="GO" id="GO:0046685">
    <property type="term" value="P:response to arsenic-containing substance"/>
    <property type="evidence" value="ECO:0007669"/>
    <property type="project" value="UniProtKB-KW"/>
</dbReference>
<dbReference type="AlphaFoldDB" id="A0A1H4F5T7"/>
<evidence type="ECO:0000256" key="1">
    <source>
        <dbReference type="ARBA" id="ARBA00022849"/>
    </source>
</evidence>
<dbReference type="Gene3D" id="3.40.50.2300">
    <property type="match status" value="1"/>
</dbReference>
<dbReference type="PRINTS" id="PR00778">
    <property type="entry name" value="HTHARSR"/>
</dbReference>
<protein>
    <submittedName>
        <fullName evidence="3">Transcriptional regulator, ArsR family</fullName>
    </submittedName>
</protein>
<dbReference type="SUPFAM" id="SSF46785">
    <property type="entry name" value="Winged helix' DNA-binding domain"/>
    <property type="match status" value="1"/>
</dbReference>
<evidence type="ECO:0000313" key="3">
    <source>
        <dbReference type="EMBL" id="SEA92267.1"/>
    </source>
</evidence>
<proteinExistence type="predicted"/>
<name>A0A1H4F5T7_9RHOB</name>
<dbReference type="PANTHER" id="PTHR43428:SF1">
    <property type="entry name" value="ARSENATE REDUCTASE"/>
    <property type="match status" value="1"/>
</dbReference>
<evidence type="ECO:0000259" key="2">
    <source>
        <dbReference type="PROSITE" id="PS50987"/>
    </source>
</evidence>
<dbReference type="InterPro" id="IPR023485">
    <property type="entry name" value="Ptyr_pPase"/>
</dbReference>
<dbReference type="SMART" id="SM00418">
    <property type="entry name" value="HTH_ARSR"/>
    <property type="match status" value="1"/>
</dbReference>
<dbReference type="SUPFAM" id="SSF52788">
    <property type="entry name" value="Phosphotyrosine protein phosphatases I"/>
    <property type="match status" value="1"/>
</dbReference>
<dbReference type="Gene3D" id="1.10.10.10">
    <property type="entry name" value="Winged helix-like DNA-binding domain superfamily/Winged helix DNA-binding domain"/>
    <property type="match status" value="1"/>
</dbReference>
<dbReference type="SMART" id="SM00226">
    <property type="entry name" value="LMWPc"/>
    <property type="match status" value="1"/>
</dbReference>
<sequence>MDMMQDPSDLFAALGQTHRLAIFRLLARRAPEGVPAGEIATAVGLRPNNASAHLAHLARAGLIRGERDGKLIRYRLDLAATGGLIDYLALDCCRGRPDLCAAAARRLHAPGEDVMSDKSYTVLFICSGNSARSIFAEAILSREGAGRFVAHSAGTRPRSELNPFAIAQLEKLGHDVSGLRAKHVSEFQGPGAPHFDFAFTVCDNAANEDCAPWAGQTITGHWGVPDPVAATGTEAERAVAFAEAYRMLKHRIGAFVNLSFDKLDRIALQKAVDDIGGAQAVPVA</sequence>
<dbReference type="Proteomes" id="UP000198703">
    <property type="component" value="Unassembled WGS sequence"/>
</dbReference>
<organism evidence="3 4">
    <name type="scientific">Rubrimonas cliftonensis</name>
    <dbReference type="NCBI Taxonomy" id="89524"/>
    <lineage>
        <taxon>Bacteria</taxon>
        <taxon>Pseudomonadati</taxon>
        <taxon>Pseudomonadota</taxon>
        <taxon>Alphaproteobacteria</taxon>
        <taxon>Rhodobacterales</taxon>
        <taxon>Paracoccaceae</taxon>
        <taxon>Rubrimonas</taxon>
    </lineage>
</organism>
<dbReference type="InterPro" id="IPR036196">
    <property type="entry name" value="Ptyr_pPase_sf"/>
</dbReference>
<dbReference type="EMBL" id="FNQM01000018">
    <property type="protein sequence ID" value="SEA92267.1"/>
    <property type="molecule type" value="Genomic_DNA"/>
</dbReference>
<dbReference type="OrthoDB" id="9793058at2"/>
<reference evidence="3 4" key="1">
    <citation type="submission" date="2016-10" db="EMBL/GenBank/DDBJ databases">
        <authorList>
            <person name="de Groot N.N."/>
        </authorList>
    </citation>
    <scope>NUCLEOTIDE SEQUENCE [LARGE SCALE GENOMIC DNA]</scope>
    <source>
        <strain evidence="3 4">DSM 15345</strain>
    </source>
</reference>
<dbReference type="InterPro" id="IPR036390">
    <property type="entry name" value="WH_DNA-bd_sf"/>
</dbReference>
<keyword evidence="1" id="KW-0059">Arsenical resistance</keyword>
<evidence type="ECO:0000313" key="4">
    <source>
        <dbReference type="Proteomes" id="UP000198703"/>
    </source>
</evidence>
<dbReference type="CDD" id="cd00090">
    <property type="entry name" value="HTH_ARSR"/>
    <property type="match status" value="1"/>
</dbReference>
<dbReference type="Pfam" id="PF01451">
    <property type="entry name" value="LMWPc"/>
    <property type="match status" value="1"/>
</dbReference>
<feature type="domain" description="HTH arsR-type" evidence="2">
    <location>
        <begin position="1"/>
        <end position="96"/>
    </location>
</feature>
<dbReference type="PROSITE" id="PS50987">
    <property type="entry name" value="HTH_ARSR_2"/>
    <property type="match status" value="1"/>
</dbReference>
<dbReference type="GO" id="GO:0003700">
    <property type="term" value="F:DNA-binding transcription factor activity"/>
    <property type="evidence" value="ECO:0007669"/>
    <property type="project" value="InterPro"/>
</dbReference>
<dbReference type="PANTHER" id="PTHR43428">
    <property type="entry name" value="ARSENATE REDUCTASE"/>
    <property type="match status" value="1"/>
</dbReference>
<gene>
    <name evidence="3" type="ORF">SAMN05444370_11844</name>
</gene>